<dbReference type="GO" id="GO:0030182">
    <property type="term" value="P:neuron differentiation"/>
    <property type="evidence" value="ECO:0007669"/>
    <property type="project" value="TreeGrafter"/>
</dbReference>
<evidence type="ECO:0000256" key="5">
    <source>
        <dbReference type="ARBA" id="ARBA00024484"/>
    </source>
</evidence>
<dbReference type="Gene3D" id="3.40.50.12780">
    <property type="entry name" value="N-terminal domain of ligase-like"/>
    <property type="match status" value="1"/>
</dbReference>
<evidence type="ECO:0000313" key="10">
    <source>
        <dbReference type="Proteomes" id="UP001108240"/>
    </source>
</evidence>
<dbReference type="InterPro" id="IPR000873">
    <property type="entry name" value="AMP-dep_synth/lig_dom"/>
</dbReference>
<dbReference type="CDD" id="cd17639">
    <property type="entry name" value="LC_FACS_euk1"/>
    <property type="match status" value="1"/>
</dbReference>
<dbReference type="InterPro" id="IPR045851">
    <property type="entry name" value="AMP-bd_C_sf"/>
</dbReference>
<dbReference type="GeneTree" id="ENSGT00940000155954"/>
<dbReference type="SUPFAM" id="SSF56801">
    <property type="entry name" value="Acetyl-CoA synthetase-like"/>
    <property type="match status" value="1"/>
</dbReference>
<dbReference type="Gene3D" id="3.30.300.30">
    <property type="match status" value="1"/>
</dbReference>
<dbReference type="Proteomes" id="UP001108240">
    <property type="component" value="Unplaced"/>
</dbReference>
<reference evidence="9" key="1">
    <citation type="submission" date="2025-08" db="UniProtKB">
        <authorList>
            <consortium name="Ensembl"/>
        </authorList>
    </citation>
    <scope>IDENTIFICATION</scope>
</reference>
<comment type="similarity">
    <text evidence="1">Belongs to the ATP-dependent AMP-binding enzyme family.</text>
</comment>
<sequence length="690" mass="77208">MRLKQDVSPVVVVIFRLVVWLYSLISYLPYLLLRSSDSQTFSECSRRVKARSVSGHPSGPYRDIGALRVLATCLQPGVNTLDLVFESSVCRFPHFDCLGTRDLLSEEDETSEDGRVFKKVILGEYRWMSYDQVYKEVRAFGSGLVALGQKPLKNIAIFCETRAEWIIAAQACFMYNFPCDKLSFSKENLNISNILLEVPRLQHIIIVDDKLKSGSEYPQGISVHSMVAVTRLGAHPENASRQRRPPCAADVAVIMYTSGSTGVPKGVMISHSNIIAGITGMAERIPSLGEDDTYIGYLPLAHVLELSAEMVCLAHGCRIGYSSPQTLTNQSTKIKKGSKGDISVLRPTLMAAVPEIMDRIYKNLMLKVEEMSVFQRTLFLLAYNYKMEQLAMGYSTPLCDKLVFQKVRALLGGRLRVLLSGGAPLSAVTQRFMNICFCCPVGQGYGLTETCGAGTISQLWDYSTGRVGAPLVCCEIQLKDWIEGGYRSTDRPCPRGEILVGGPNVTMGYYKNKQKNSEDFFMDEKGQRWFCTGDIGEFHGDGCLKIIDRKKDLVKLQAGEYVSLGKVEAVLKNCPLVDNICAYANSDESYVIGFVVPNQKQLLALAERKRVRGLWEELCNNPVIEEEVLRVITETALTAQLERFEIPWKIRLSVEPWTPENGLVTDAFKLKRKELKSHYQNDIERMYGAK</sequence>
<dbReference type="Ensembl" id="ENSCCRT00000064039.2">
    <property type="protein sequence ID" value="ENSCCRP00000059033.2"/>
    <property type="gene ID" value="ENSCCRG00000028382.2"/>
</dbReference>
<comment type="catalytic activity">
    <reaction evidence="5">
        <text>a long-chain fatty acid + ATP + CoA = a long-chain fatty acyl-CoA + AMP + diphosphate</text>
        <dbReference type="Rhea" id="RHEA:15421"/>
        <dbReference type="ChEBI" id="CHEBI:30616"/>
        <dbReference type="ChEBI" id="CHEBI:33019"/>
        <dbReference type="ChEBI" id="CHEBI:57287"/>
        <dbReference type="ChEBI" id="CHEBI:57560"/>
        <dbReference type="ChEBI" id="CHEBI:83139"/>
        <dbReference type="ChEBI" id="CHEBI:456215"/>
        <dbReference type="EC" id="6.2.1.3"/>
    </reaction>
    <physiologicalReaction direction="left-to-right" evidence="5">
        <dbReference type="Rhea" id="RHEA:15422"/>
    </physiologicalReaction>
</comment>
<dbReference type="GO" id="GO:0035336">
    <property type="term" value="P:long-chain fatty-acyl-CoA metabolic process"/>
    <property type="evidence" value="ECO:0007669"/>
    <property type="project" value="TreeGrafter"/>
</dbReference>
<reference evidence="9" key="2">
    <citation type="submission" date="2025-09" db="UniProtKB">
        <authorList>
            <consortium name="Ensembl"/>
        </authorList>
    </citation>
    <scope>IDENTIFICATION</scope>
</reference>
<keyword evidence="7" id="KW-0812">Transmembrane</keyword>
<keyword evidence="7" id="KW-1133">Transmembrane helix</keyword>
<evidence type="ECO:0000313" key="9">
    <source>
        <dbReference type="Ensembl" id="ENSCCRP00000059033.2"/>
    </source>
</evidence>
<dbReference type="PANTHER" id="PTHR43272:SF96">
    <property type="entry name" value="ACYL-COA SYNTHETASE LONG CHAIN FAMILY MEMBER 3A"/>
    <property type="match status" value="1"/>
</dbReference>
<dbReference type="InterPro" id="IPR042099">
    <property type="entry name" value="ANL_N_sf"/>
</dbReference>
<protein>
    <recommendedName>
        <fullName evidence="6">long-chain-fatty-acid--CoA ligase</fullName>
        <ecNumber evidence="6">6.2.1.3</ecNumber>
    </recommendedName>
</protein>
<keyword evidence="2" id="KW-0436">Ligase</keyword>
<keyword evidence="4" id="KW-0443">Lipid metabolism</keyword>
<evidence type="ECO:0000256" key="7">
    <source>
        <dbReference type="SAM" id="Phobius"/>
    </source>
</evidence>
<dbReference type="InterPro" id="IPR020845">
    <property type="entry name" value="AMP-binding_CS"/>
</dbReference>
<organism evidence="9 10">
    <name type="scientific">Cyprinus carpio carpio</name>
    <dbReference type="NCBI Taxonomy" id="630221"/>
    <lineage>
        <taxon>Eukaryota</taxon>
        <taxon>Metazoa</taxon>
        <taxon>Chordata</taxon>
        <taxon>Craniata</taxon>
        <taxon>Vertebrata</taxon>
        <taxon>Euteleostomi</taxon>
        <taxon>Actinopterygii</taxon>
        <taxon>Neopterygii</taxon>
        <taxon>Teleostei</taxon>
        <taxon>Ostariophysi</taxon>
        <taxon>Cypriniformes</taxon>
        <taxon>Cyprinidae</taxon>
        <taxon>Cyprininae</taxon>
        <taxon>Cyprinus</taxon>
    </lineage>
</organism>
<feature type="transmembrane region" description="Helical" evidence="7">
    <location>
        <begin position="7"/>
        <end position="32"/>
    </location>
</feature>
<accession>A0A8C1D905</accession>
<keyword evidence="7" id="KW-0472">Membrane</keyword>
<keyword evidence="3" id="KW-0276">Fatty acid metabolism</keyword>
<name>A0A8C1D905_CYPCA</name>
<dbReference type="PROSITE" id="PS00455">
    <property type="entry name" value="AMP_BINDING"/>
    <property type="match status" value="1"/>
</dbReference>
<keyword evidence="10" id="KW-1185">Reference proteome</keyword>
<evidence type="ECO:0000256" key="3">
    <source>
        <dbReference type="ARBA" id="ARBA00022832"/>
    </source>
</evidence>
<dbReference type="GO" id="GO:0005886">
    <property type="term" value="C:plasma membrane"/>
    <property type="evidence" value="ECO:0007669"/>
    <property type="project" value="TreeGrafter"/>
</dbReference>
<evidence type="ECO:0000256" key="2">
    <source>
        <dbReference type="ARBA" id="ARBA00022598"/>
    </source>
</evidence>
<evidence type="ECO:0000259" key="8">
    <source>
        <dbReference type="Pfam" id="PF00501"/>
    </source>
</evidence>
<dbReference type="GO" id="GO:0005783">
    <property type="term" value="C:endoplasmic reticulum"/>
    <property type="evidence" value="ECO:0007669"/>
    <property type="project" value="TreeGrafter"/>
</dbReference>
<dbReference type="GO" id="GO:0004467">
    <property type="term" value="F:long-chain fatty acid-CoA ligase activity"/>
    <property type="evidence" value="ECO:0007669"/>
    <property type="project" value="UniProtKB-EC"/>
</dbReference>
<evidence type="ECO:0000256" key="6">
    <source>
        <dbReference type="ARBA" id="ARBA00026121"/>
    </source>
</evidence>
<dbReference type="EC" id="6.2.1.3" evidence="6"/>
<proteinExistence type="inferred from homology"/>
<dbReference type="AlphaFoldDB" id="A0A8C1D905"/>
<dbReference type="GO" id="GO:0005811">
    <property type="term" value="C:lipid droplet"/>
    <property type="evidence" value="ECO:0007669"/>
    <property type="project" value="TreeGrafter"/>
</dbReference>
<dbReference type="Pfam" id="PF00501">
    <property type="entry name" value="AMP-binding"/>
    <property type="match status" value="1"/>
</dbReference>
<feature type="domain" description="AMP-dependent synthetase/ligase" evidence="8">
    <location>
        <begin position="120"/>
        <end position="510"/>
    </location>
</feature>
<evidence type="ECO:0000256" key="1">
    <source>
        <dbReference type="ARBA" id="ARBA00006432"/>
    </source>
</evidence>
<dbReference type="PANTHER" id="PTHR43272">
    <property type="entry name" value="LONG-CHAIN-FATTY-ACID--COA LIGASE"/>
    <property type="match status" value="1"/>
</dbReference>
<evidence type="ECO:0000256" key="4">
    <source>
        <dbReference type="ARBA" id="ARBA00023098"/>
    </source>
</evidence>